<evidence type="ECO:0000256" key="1">
    <source>
        <dbReference type="ARBA" id="ARBA00023015"/>
    </source>
</evidence>
<feature type="compositionally biased region" description="Low complexity" evidence="4">
    <location>
        <begin position="88"/>
        <end position="104"/>
    </location>
</feature>
<evidence type="ECO:0000259" key="5">
    <source>
        <dbReference type="Pfam" id="PF04542"/>
    </source>
</evidence>
<gene>
    <name evidence="6" type="ORF">FTUN_2091</name>
</gene>
<evidence type="ECO:0000256" key="2">
    <source>
        <dbReference type="ARBA" id="ARBA00023082"/>
    </source>
</evidence>
<dbReference type="InterPro" id="IPR007627">
    <property type="entry name" value="RNA_pol_sigma70_r2"/>
</dbReference>
<dbReference type="Pfam" id="PF04542">
    <property type="entry name" value="Sigma70_r2"/>
    <property type="match status" value="1"/>
</dbReference>
<feature type="region of interest" description="Disordered" evidence="4">
    <location>
        <begin position="83"/>
        <end position="104"/>
    </location>
</feature>
<keyword evidence="1" id="KW-0805">Transcription regulation</keyword>
<evidence type="ECO:0000256" key="4">
    <source>
        <dbReference type="SAM" id="MobiDB-lite"/>
    </source>
</evidence>
<keyword evidence="3" id="KW-0804">Transcription</keyword>
<evidence type="ECO:0000313" key="7">
    <source>
        <dbReference type="Proteomes" id="UP000503447"/>
    </source>
</evidence>
<dbReference type="InterPro" id="IPR013325">
    <property type="entry name" value="RNA_pol_sigma_r2"/>
</dbReference>
<dbReference type="SUPFAM" id="SSF88946">
    <property type="entry name" value="Sigma2 domain of RNA polymerase sigma factors"/>
    <property type="match status" value="1"/>
</dbReference>
<proteinExistence type="predicted"/>
<keyword evidence="2" id="KW-0731">Sigma factor</keyword>
<dbReference type="Gene3D" id="1.10.1740.10">
    <property type="match status" value="1"/>
</dbReference>
<dbReference type="EMBL" id="CP053452">
    <property type="protein sequence ID" value="QJW94570.1"/>
    <property type="molecule type" value="Genomic_DNA"/>
</dbReference>
<dbReference type="AlphaFoldDB" id="A0A6M5YMK2"/>
<dbReference type="PANTHER" id="PTHR43133">
    <property type="entry name" value="RNA POLYMERASE ECF-TYPE SIGMA FACTO"/>
    <property type="match status" value="1"/>
</dbReference>
<name>A0A6M5YMK2_9BACT</name>
<dbReference type="PANTHER" id="PTHR43133:SF51">
    <property type="entry name" value="RNA POLYMERASE SIGMA FACTOR"/>
    <property type="match status" value="1"/>
</dbReference>
<accession>A0A6M5YMK2</accession>
<evidence type="ECO:0000256" key="3">
    <source>
        <dbReference type="ARBA" id="ARBA00023163"/>
    </source>
</evidence>
<sequence length="104" mass="11167">MPLGQADRLMPTLRRVVLARQSAARSDGDLLGAFVLARDAEAFAELVRRHGPMVLGVCRRVVGDRTTADDAFQAAFLVLARRARRSARGSGSATGCTGSRTARR</sequence>
<protein>
    <recommendedName>
        <fullName evidence="5">RNA polymerase sigma-70 region 2 domain-containing protein</fullName>
    </recommendedName>
</protein>
<dbReference type="RefSeq" id="WP_227254823.1">
    <property type="nucleotide sequence ID" value="NZ_CP053452.2"/>
</dbReference>
<dbReference type="GO" id="GO:0016987">
    <property type="term" value="F:sigma factor activity"/>
    <property type="evidence" value="ECO:0007669"/>
    <property type="project" value="UniProtKB-KW"/>
</dbReference>
<dbReference type="Proteomes" id="UP000503447">
    <property type="component" value="Chromosome"/>
</dbReference>
<reference evidence="7" key="1">
    <citation type="submission" date="2020-05" db="EMBL/GenBank/DDBJ databases">
        <title>Frigoriglobus tundricola gen. nov., sp. nov., a psychrotolerant cellulolytic planctomycete of the family Gemmataceae with two divergent copies of 16S rRNA gene.</title>
        <authorList>
            <person name="Kulichevskaya I.S."/>
            <person name="Ivanova A.A."/>
            <person name="Naumoff D.G."/>
            <person name="Beletsky A.V."/>
            <person name="Rijpstra W.I.C."/>
            <person name="Sinninghe Damste J.S."/>
            <person name="Mardanov A.V."/>
            <person name="Ravin N.V."/>
            <person name="Dedysh S.N."/>
        </authorList>
    </citation>
    <scope>NUCLEOTIDE SEQUENCE [LARGE SCALE GENOMIC DNA]</scope>
    <source>
        <strain evidence="7">PL17</strain>
    </source>
</reference>
<evidence type="ECO:0000313" key="6">
    <source>
        <dbReference type="EMBL" id="QJW94570.1"/>
    </source>
</evidence>
<organism evidence="6 7">
    <name type="scientific">Frigoriglobus tundricola</name>
    <dbReference type="NCBI Taxonomy" id="2774151"/>
    <lineage>
        <taxon>Bacteria</taxon>
        <taxon>Pseudomonadati</taxon>
        <taxon>Planctomycetota</taxon>
        <taxon>Planctomycetia</taxon>
        <taxon>Gemmatales</taxon>
        <taxon>Gemmataceae</taxon>
        <taxon>Frigoriglobus</taxon>
    </lineage>
</organism>
<dbReference type="KEGG" id="ftj:FTUN_2091"/>
<keyword evidence="7" id="KW-1185">Reference proteome</keyword>
<dbReference type="GO" id="GO:0006352">
    <property type="term" value="P:DNA-templated transcription initiation"/>
    <property type="evidence" value="ECO:0007669"/>
    <property type="project" value="InterPro"/>
</dbReference>
<dbReference type="InterPro" id="IPR039425">
    <property type="entry name" value="RNA_pol_sigma-70-like"/>
</dbReference>
<feature type="domain" description="RNA polymerase sigma-70 region 2" evidence="5">
    <location>
        <begin position="46"/>
        <end position="89"/>
    </location>
</feature>